<keyword evidence="2" id="KW-1133">Transmembrane helix</keyword>
<evidence type="ECO:0000256" key="2">
    <source>
        <dbReference type="SAM" id="Phobius"/>
    </source>
</evidence>
<organism evidence="3 4">
    <name type="scientific">Pseudobutyrivibrio xylanivorans</name>
    <dbReference type="NCBI Taxonomy" id="185007"/>
    <lineage>
        <taxon>Bacteria</taxon>
        <taxon>Bacillati</taxon>
        <taxon>Bacillota</taxon>
        <taxon>Clostridia</taxon>
        <taxon>Lachnospirales</taxon>
        <taxon>Lachnospiraceae</taxon>
        <taxon>Pseudobutyrivibrio</taxon>
    </lineage>
</organism>
<dbReference type="EMBL" id="FMWK01000003">
    <property type="protein sequence ID" value="SCZ77384.1"/>
    <property type="molecule type" value="Genomic_DNA"/>
</dbReference>
<dbReference type="SUPFAM" id="SSF51445">
    <property type="entry name" value="(Trans)glycosidases"/>
    <property type="match status" value="1"/>
</dbReference>
<dbReference type="GO" id="GO:0003796">
    <property type="term" value="F:lysozyme activity"/>
    <property type="evidence" value="ECO:0007669"/>
    <property type="project" value="InterPro"/>
</dbReference>
<accession>A0A1G5RTG9</accession>
<protein>
    <submittedName>
        <fullName evidence="3">Glycosyl hydrolases family 25</fullName>
    </submittedName>
</protein>
<reference evidence="3 4" key="1">
    <citation type="submission" date="2016-10" db="EMBL/GenBank/DDBJ databases">
        <authorList>
            <person name="de Groot N.N."/>
        </authorList>
    </citation>
    <scope>NUCLEOTIDE SEQUENCE [LARGE SCALE GENOMIC DNA]</scope>
    <source>
        <strain evidence="3 4">DSM 10317</strain>
    </source>
</reference>
<dbReference type="GO" id="GO:0016998">
    <property type="term" value="P:cell wall macromolecule catabolic process"/>
    <property type="evidence" value="ECO:0007669"/>
    <property type="project" value="InterPro"/>
</dbReference>
<dbReference type="GO" id="GO:0016052">
    <property type="term" value="P:carbohydrate catabolic process"/>
    <property type="evidence" value="ECO:0007669"/>
    <property type="project" value="TreeGrafter"/>
</dbReference>
<gene>
    <name evidence="3" type="ORF">SAMN02910350_00708</name>
</gene>
<dbReference type="CDD" id="cd06414">
    <property type="entry name" value="GH25_LytC-like"/>
    <property type="match status" value="1"/>
</dbReference>
<dbReference type="PROSITE" id="PS51904">
    <property type="entry name" value="GLYCOSYL_HYDROL_F25_2"/>
    <property type="match status" value="1"/>
</dbReference>
<dbReference type="Proteomes" id="UP000199428">
    <property type="component" value="Unassembled WGS sequence"/>
</dbReference>
<keyword evidence="3" id="KW-0378">Hydrolase</keyword>
<dbReference type="InterPro" id="IPR002053">
    <property type="entry name" value="Glyco_hydro_25"/>
</dbReference>
<feature type="transmembrane region" description="Helical" evidence="2">
    <location>
        <begin position="7"/>
        <end position="29"/>
    </location>
</feature>
<dbReference type="GO" id="GO:0009253">
    <property type="term" value="P:peptidoglycan catabolic process"/>
    <property type="evidence" value="ECO:0007669"/>
    <property type="project" value="InterPro"/>
</dbReference>
<dbReference type="Pfam" id="PF01183">
    <property type="entry name" value="Glyco_hydro_25"/>
    <property type="match status" value="1"/>
</dbReference>
<dbReference type="PANTHER" id="PTHR34135:SF2">
    <property type="entry name" value="LYSOZYME"/>
    <property type="match status" value="1"/>
</dbReference>
<comment type="similarity">
    <text evidence="1">Belongs to the glycosyl hydrolase 25 family.</text>
</comment>
<evidence type="ECO:0000256" key="1">
    <source>
        <dbReference type="ARBA" id="ARBA00010646"/>
    </source>
</evidence>
<dbReference type="AlphaFoldDB" id="A0A1G5RTG9"/>
<dbReference type="PANTHER" id="PTHR34135">
    <property type="entry name" value="LYSOZYME"/>
    <property type="match status" value="1"/>
</dbReference>
<evidence type="ECO:0000313" key="4">
    <source>
        <dbReference type="Proteomes" id="UP000199428"/>
    </source>
</evidence>
<dbReference type="InterPro" id="IPR017853">
    <property type="entry name" value="GH"/>
</dbReference>
<keyword evidence="2" id="KW-0472">Membrane</keyword>
<name>A0A1G5RTG9_PSEXY</name>
<proteinExistence type="inferred from homology"/>
<evidence type="ECO:0000313" key="3">
    <source>
        <dbReference type="EMBL" id="SCZ77384.1"/>
    </source>
</evidence>
<keyword evidence="2" id="KW-0812">Transmembrane</keyword>
<dbReference type="Gene3D" id="3.20.20.80">
    <property type="entry name" value="Glycosidases"/>
    <property type="match status" value="1"/>
</dbReference>
<sequence length="335" mass="37711">MRKAIRYFLISIISIIVTLIAVGVIYIVIDTKGRIQVDKVEEGQTYSSAEVEALVDEAKEEGRVSVLDSLRESLENGNTIISVLKSFYPEYIVVAANQKYNFVPINEELTKSAFNIDNLVEDEETGRYSYVEDGKVTSKFGIDVSSHQGDIDWQAVKDDGVEFAFIRAVYRGYGTGKLVVDEKCIENIEGAQAAGIDVGVYVFSQAISKDEVLEEASTVIDLLKGYELQLPIVFDVEKVSDSEARTNTLSVEDRTNLTIGFLNSIKNAGYDGMIYHNTEMGAMLIDLTQLTEYPKWFAGYNKEFYWPYEYQLWQYSEKGSVKGIKGNVDLDLWLQ</sequence>